<feature type="compositionally biased region" description="Basic and acidic residues" evidence="1">
    <location>
        <begin position="92"/>
        <end position="102"/>
    </location>
</feature>
<feature type="compositionally biased region" description="Basic and acidic residues" evidence="1">
    <location>
        <begin position="75"/>
        <end position="85"/>
    </location>
</feature>
<accession>A0A1R1PWW4</accession>
<feature type="region of interest" description="Disordered" evidence="1">
    <location>
        <begin position="64"/>
        <end position="102"/>
    </location>
</feature>
<comment type="caution">
    <text evidence="2">The sequence shown here is derived from an EMBL/GenBank/DDBJ whole genome shotgun (WGS) entry which is preliminary data.</text>
</comment>
<dbReference type="AlphaFoldDB" id="A0A1R1PWW4"/>
<protein>
    <submittedName>
        <fullName evidence="2">Uncharacterized protein</fullName>
    </submittedName>
</protein>
<reference evidence="3" key="1">
    <citation type="submission" date="2017-01" db="EMBL/GenBank/DDBJ databases">
        <authorList>
            <person name="Wang Y."/>
            <person name="White M."/>
            <person name="Kvist S."/>
            <person name="Moncalvo J.-M."/>
        </authorList>
    </citation>
    <scope>NUCLEOTIDE SEQUENCE [LARGE SCALE GENOMIC DNA]</scope>
    <source>
        <strain evidence="3">COL-18-3</strain>
    </source>
</reference>
<name>A0A1R1PWW4_ZANCU</name>
<evidence type="ECO:0000313" key="3">
    <source>
        <dbReference type="Proteomes" id="UP000188320"/>
    </source>
</evidence>
<organism evidence="2 3">
    <name type="scientific">Zancudomyces culisetae</name>
    <name type="common">Gut fungus</name>
    <name type="synonym">Smittium culisetae</name>
    <dbReference type="NCBI Taxonomy" id="1213189"/>
    <lineage>
        <taxon>Eukaryota</taxon>
        <taxon>Fungi</taxon>
        <taxon>Fungi incertae sedis</taxon>
        <taxon>Zoopagomycota</taxon>
        <taxon>Kickxellomycotina</taxon>
        <taxon>Harpellomycetes</taxon>
        <taxon>Harpellales</taxon>
        <taxon>Legeriomycetaceae</taxon>
        <taxon>Zancudomyces</taxon>
    </lineage>
</organism>
<dbReference type="Proteomes" id="UP000188320">
    <property type="component" value="Unassembled WGS sequence"/>
</dbReference>
<dbReference type="EMBL" id="LSSK01000088">
    <property type="protein sequence ID" value="OMH85392.1"/>
    <property type="molecule type" value="Genomic_DNA"/>
</dbReference>
<proteinExistence type="predicted"/>
<keyword evidence="3" id="KW-1185">Reference proteome</keyword>
<evidence type="ECO:0000256" key="1">
    <source>
        <dbReference type="SAM" id="MobiDB-lite"/>
    </source>
</evidence>
<evidence type="ECO:0000313" key="2">
    <source>
        <dbReference type="EMBL" id="OMH85392.1"/>
    </source>
</evidence>
<sequence>MDLHQGTEARRQVCEDEGDTFDSLSRRFAHVGRVEEPVYQKRGDGLQRTVKGGFFSQGIKVLTNPKSIPGPSGFDYKHQRDELEGPKNQAPRPKEGGREVSQ</sequence>
<gene>
    <name evidence="2" type="ORF">AX774_g1059</name>
</gene>